<feature type="region of interest" description="Disordered" evidence="1">
    <location>
        <begin position="184"/>
        <end position="225"/>
    </location>
</feature>
<protein>
    <recommendedName>
        <fullName evidence="5">Flp pilus-assembly TadG-like N-terminal domain-containing protein</fullName>
    </recommendedName>
</protein>
<proteinExistence type="predicted"/>
<accession>A0ABT4I4N5</accession>
<gene>
    <name evidence="3" type="ORF">OHJ16_01275</name>
</gene>
<name>A0ABT4I4N5_9ACTO</name>
<organism evidence="3 4">
    <name type="scientific">Actinomyces israelii</name>
    <dbReference type="NCBI Taxonomy" id="1659"/>
    <lineage>
        <taxon>Bacteria</taxon>
        <taxon>Bacillati</taxon>
        <taxon>Actinomycetota</taxon>
        <taxon>Actinomycetes</taxon>
        <taxon>Actinomycetales</taxon>
        <taxon>Actinomycetaceae</taxon>
        <taxon>Actinomyces</taxon>
    </lineage>
</organism>
<evidence type="ECO:0008006" key="5">
    <source>
        <dbReference type="Google" id="ProtNLM"/>
    </source>
</evidence>
<keyword evidence="2" id="KW-0472">Membrane</keyword>
<keyword evidence="2" id="KW-0812">Transmembrane</keyword>
<evidence type="ECO:0000256" key="1">
    <source>
        <dbReference type="SAM" id="MobiDB-lite"/>
    </source>
</evidence>
<dbReference type="Proteomes" id="UP001072034">
    <property type="component" value="Unassembled WGS sequence"/>
</dbReference>
<reference evidence="3" key="1">
    <citation type="submission" date="2022-10" db="EMBL/GenBank/DDBJ databases">
        <title>Genome sequence of Actinomyces israelii ATCC 10048.</title>
        <authorList>
            <person name="Watt R.M."/>
            <person name="Tong W.M."/>
        </authorList>
    </citation>
    <scope>NUCLEOTIDE SEQUENCE</scope>
    <source>
        <strain evidence="3">ATCC 10048</strain>
    </source>
</reference>
<dbReference type="EMBL" id="JAPTMY010000002">
    <property type="protein sequence ID" value="MCZ0856682.1"/>
    <property type="molecule type" value="Genomic_DNA"/>
</dbReference>
<keyword evidence="2" id="KW-1133">Transmembrane helix</keyword>
<evidence type="ECO:0000256" key="2">
    <source>
        <dbReference type="SAM" id="Phobius"/>
    </source>
</evidence>
<sequence length="225" mass="23335">MERILHRLRACRRSITGKERGSILPYLTLAAGALAVLALTFMVGLGKVTLFRRDASGAADAAALAAAGAWADSLESAYNNAYRAGDSNGLWSGVGRGLGSYAGLEAKNAADKYASRNNATVTAYSVDPAHRTVTVTVETNSSIEGVDKKMTATSTAEIVLEDGVCLNGGKVGFKIDGSCVAKRPKEASAPTPAPSQPRRTSSPAPFKAPDGMAAHASVTTRLVDH</sequence>
<evidence type="ECO:0000313" key="4">
    <source>
        <dbReference type="Proteomes" id="UP001072034"/>
    </source>
</evidence>
<keyword evidence="4" id="KW-1185">Reference proteome</keyword>
<dbReference type="RefSeq" id="WP_268916410.1">
    <property type="nucleotide sequence ID" value="NZ_JAPTMY010000002.1"/>
</dbReference>
<comment type="caution">
    <text evidence="3">The sequence shown here is derived from an EMBL/GenBank/DDBJ whole genome shotgun (WGS) entry which is preliminary data.</text>
</comment>
<feature type="transmembrane region" description="Helical" evidence="2">
    <location>
        <begin position="21"/>
        <end position="45"/>
    </location>
</feature>
<evidence type="ECO:0000313" key="3">
    <source>
        <dbReference type="EMBL" id="MCZ0856682.1"/>
    </source>
</evidence>